<feature type="region of interest" description="Disordered" evidence="1">
    <location>
        <begin position="1108"/>
        <end position="1144"/>
    </location>
</feature>
<dbReference type="GO" id="GO:0003677">
    <property type="term" value="F:DNA binding"/>
    <property type="evidence" value="ECO:0007669"/>
    <property type="project" value="TreeGrafter"/>
</dbReference>
<protein>
    <recommendedName>
        <fullName evidence="4">DNA (cytosine-5-)-methyltransferase</fullName>
    </recommendedName>
</protein>
<feature type="compositionally biased region" description="Low complexity" evidence="1">
    <location>
        <begin position="9"/>
        <end position="26"/>
    </location>
</feature>
<dbReference type="PANTHER" id="PTHR10629:SF52">
    <property type="entry name" value="DNA (CYTOSINE-5)-METHYLTRANSFERASE 1"/>
    <property type="match status" value="1"/>
</dbReference>
<dbReference type="Proteomes" id="UP001165080">
    <property type="component" value="Unassembled WGS sequence"/>
</dbReference>
<dbReference type="EMBL" id="BRXU01000024">
    <property type="protein sequence ID" value="GLC58817.1"/>
    <property type="molecule type" value="Genomic_DNA"/>
</dbReference>
<feature type="compositionally biased region" description="Pro residues" evidence="1">
    <location>
        <begin position="27"/>
        <end position="43"/>
    </location>
</feature>
<feature type="compositionally biased region" description="Low complexity" evidence="1">
    <location>
        <begin position="76"/>
        <end position="110"/>
    </location>
</feature>
<dbReference type="SUPFAM" id="SSF53335">
    <property type="entry name" value="S-adenosyl-L-methionine-dependent methyltransferases"/>
    <property type="match status" value="1"/>
</dbReference>
<evidence type="ECO:0008006" key="4">
    <source>
        <dbReference type="Google" id="ProtNLM"/>
    </source>
</evidence>
<feature type="compositionally biased region" description="Low complexity" evidence="1">
    <location>
        <begin position="422"/>
        <end position="437"/>
    </location>
</feature>
<dbReference type="Gene3D" id="3.40.50.150">
    <property type="entry name" value="Vaccinia Virus protein VP39"/>
    <property type="match status" value="2"/>
</dbReference>
<gene>
    <name evidence="2" type="primary">PLEST011976</name>
    <name evidence="2" type="ORF">PLESTB_001404400</name>
</gene>
<feature type="region of interest" description="Disordered" evidence="1">
    <location>
        <begin position="310"/>
        <end position="356"/>
    </location>
</feature>
<dbReference type="GO" id="GO:0044027">
    <property type="term" value="P:negative regulation of gene expression via chromosomal CpG island methylation"/>
    <property type="evidence" value="ECO:0007669"/>
    <property type="project" value="TreeGrafter"/>
</dbReference>
<keyword evidence="3" id="KW-1185">Reference proteome</keyword>
<name>A0A9W6BV78_9CHLO</name>
<dbReference type="GO" id="GO:0003886">
    <property type="term" value="F:DNA (cytosine-5-)-methyltransferase activity"/>
    <property type="evidence" value="ECO:0007669"/>
    <property type="project" value="TreeGrafter"/>
</dbReference>
<organism evidence="2 3">
    <name type="scientific">Pleodorina starrii</name>
    <dbReference type="NCBI Taxonomy" id="330485"/>
    <lineage>
        <taxon>Eukaryota</taxon>
        <taxon>Viridiplantae</taxon>
        <taxon>Chlorophyta</taxon>
        <taxon>core chlorophytes</taxon>
        <taxon>Chlorophyceae</taxon>
        <taxon>CS clade</taxon>
        <taxon>Chlamydomonadales</taxon>
        <taxon>Volvocaceae</taxon>
        <taxon>Pleodorina</taxon>
    </lineage>
</organism>
<feature type="compositionally biased region" description="Basic and acidic residues" evidence="1">
    <location>
        <begin position="1108"/>
        <end position="1129"/>
    </location>
</feature>
<dbReference type="InterPro" id="IPR029063">
    <property type="entry name" value="SAM-dependent_MTases_sf"/>
</dbReference>
<proteinExistence type="predicted"/>
<dbReference type="Gene3D" id="3.90.120.10">
    <property type="entry name" value="DNA Methylase, subunit A, domain 2"/>
    <property type="match status" value="1"/>
</dbReference>
<reference evidence="2 3" key="1">
    <citation type="journal article" date="2023" name="Commun. Biol.">
        <title>Reorganization of the ancestral sex-determining regions during the evolution of trioecy in Pleodorina starrii.</title>
        <authorList>
            <person name="Takahashi K."/>
            <person name="Suzuki S."/>
            <person name="Kawai-Toyooka H."/>
            <person name="Yamamoto K."/>
            <person name="Hamaji T."/>
            <person name="Ootsuki R."/>
            <person name="Yamaguchi H."/>
            <person name="Kawachi M."/>
            <person name="Higashiyama T."/>
            <person name="Nozaki H."/>
        </authorList>
    </citation>
    <scope>NUCLEOTIDE SEQUENCE [LARGE SCALE GENOMIC DNA]</scope>
    <source>
        <strain evidence="2 3">NIES-4479</strain>
    </source>
</reference>
<dbReference type="InterPro" id="IPR050390">
    <property type="entry name" value="C5-Methyltransferase"/>
</dbReference>
<sequence>MPSPLVRNAPTPTSPQAQAPAAHTPAAPSPGPLQETSPPPGPQTPSTLRHGRSTVAQPAANPAHPQSEPGSPPATTPAAAPAMAGTALTGTAAGPTDPSFAAATTAAAAARGRMGPAMQRDSAPAAAAPATPSLPLREPTANAAIPTTLSPGSAPGPAPARNRTPMRGGSAEWRVGPKTVPAAVSAAAPAAGLEPRLTGWAASASRRLPPGLRYPAKAEHAGGRELGGEARVVPFLTARRRVPLELAGDRSDAPGLRPRGPCVTAGRGIKGGGPECMGEGRAGGPRVFKVLQLCCGAGCFSLQDWFGPQDDGGSGTGSGDGGGGGGSGGGADGSSGGRSDGRGAGVSSGSGGGSGGLRDLPPLVDCWAVDLNKNACVTFKANNRGADVVRCRVDEYLELVRRYNMLLNWLGIVPPHGQQSEPTAPAPSTAPAGGGFAAAAATAGGGGTSGGRAGGSSGTGTAAVAAGCGAAGSGDGNCCLFDDILAIRVSHCGRFGDNGQLLERLHPGNCWLEVLVQGPSCCDASSSPWQQLLNRFSCPGDPDPRVVWMPVEVLLRGPHASTVNVQLLRDFMAVLLEEDRLPLAGDVFAIMAGTPCQNVCAAVHKEKGAWVRNVYGRLQMLGYQYQLGDIAAGAHGASEGRQRAIVVGTDRGWPPPAFPCPVFEVQSHLKLLSLELCRPTAVPGQRLMPQPTLHDAISDLDPVSNWKMSPLGRSGSGAVESDGAAALGPVAATAAAGSGDGGTCAGSKDGDVVKGVGANGSPSPLQLAAATAKPPPHTTPRAARLAIAYGLGVFPLARLGRAARDLYDIERRHCLQQLRGASRLNVNTRAMAARAARVHGREGGAHAAGAGMAAAAAGTGAAAADCREREEEEARRRALERIGEVLLGDDGEPGPAAEVKISSDPELREQRQKDWADWIRGVHAEHAEQFLAEVDSAEAEFRNLAPGFIALLEAELRLANGERQQEQPGAAAAQPPLVMQQPQHCVGAAAATASEPPAGAGAPHTGLPGGGGGAPIAAAAGICSDGGLRRVLVANHVGLCHGVADVERFRVIRPALRVDTHLQELPSEALQAVLPCGHWLLPPPPRRYEQQKRQGPCQGAQVKIKIGGKDCRAERADDKGPAGRQKQQEQEPGQQGGSHVHHSKRGYTRQGWATHSGVIDSACCEAAKRPVMHPEQDRVLTVRDLARQHGIPDYYVFCTVPCSLAPWLEDLSGNMSYRTIVQLALRGLRFAASLWHFSLTVTAAAPVGGAAAPAANATEAGPSGAVVGGAAHAAAAGAAFEVLGQEKEQVEEEEEAFAELYPGPPRRLGPAISTLNAAWAALDSKHDGRRGEYRLVAESVSPLVSVALATVLRLAFSREGPVEDGGVQGQGQVPVESLMLAAARSAGWKPGLSSRR</sequence>
<evidence type="ECO:0000256" key="1">
    <source>
        <dbReference type="SAM" id="MobiDB-lite"/>
    </source>
</evidence>
<dbReference type="PANTHER" id="PTHR10629">
    <property type="entry name" value="CYTOSINE-SPECIFIC METHYLTRANSFERASE"/>
    <property type="match status" value="1"/>
</dbReference>
<dbReference type="GO" id="GO:0005634">
    <property type="term" value="C:nucleus"/>
    <property type="evidence" value="ECO:0007669"/>
    <property type="project" value="TreeGrafter"/>
</dbReference>
<feature type="region of interest" description="Disordered" evidence="1">
    <location>
        <begin position="1"/>
        <end position="174"/>
    </location>
</feature>
<accession>A0A9W6BV78</accession>
<evidence type="ECO:0000313" key="3">
    <source>
        <dbReference type="Proteomes" id="UP001165080"/>
    </source>
</evidence>
<feature type="region of interest" description="Disordered" evidence="1">
    <location>
        <begin position="418"/>
        <end position="437"/>
    </location>
</feature>
<evidence type="ECO:0000313" key="2">
    <source>
        <dbReference type="EMBL" id="GLC58817.1"/>
    </source>
</evidence>
<comment type="caution">
    <text evidence="2">The sequence shown here is derived from an EMBL/GenBank/DDBJ whole genome shotgun (WGS) entry which is preliminary data.</text>
</comment>